<dbReference type="PANTHER" id="PTHR43760">
    <property type="entry name" value="ENDORIBONUCLEASE-RELATED"/>
    <property type="match status" value="1"/>
</dbReference>
<dbReference type="Pfam" id="PF14588">
    <property type="entry name" value="YjgF_endoribonc"/>
    <property type="match status" value="1"/>
</dbReference>
<dbReference type="Gene3D" id="3.30.1330.40">
    <property type="entry name" value="RutC-like"/>
    <property type="match status" value="1"/>
</dbReference>
<dbReference type="PANTHER" id="PTHR43760:SF1">
    <property type="entry name" value="ENDORIBONUCLEASE L-PSP_CHORISMATE MUTASE-LIKE DOMAIN-CONTAINING PROTEIN"/>
    <property type="match status" value="1"/>
</dbReference>
<gene>
    <name evidence="2" type="ORF">P4H66_01145</name>
</gene>
<evidence type="ECO:0000259" key="1">
    <source>
        <dbReference type="Pfam" id="PF14588"/>
    </source>
</evidence>
<keyword evidence="3" id="KW-1185">Reference proteome</keyword>
<name>A0ABU6GFG2_9BACL</name>
<comment type="caution">
    <text evidence="2">The sequence shown here is derived from an EMBL/GenBank/DDBJ whole genome shotgun (WGS) entry which is preliminary data.</text>
</comment>
<evidence type="ECO:0000313" key="3">
    <source>
        <dbReference type="Proteomes" id="UP001344632"/>
    </source>
</evidence>
<evidence type="ECO:0000313" key="2">
    <source>
        <dbReference type="EMBL" id="MEC0238476.1"/>
    </source>
</evidence>
<organism evidence="2 3">
    <name type="scientific">Paenibacillus dokdonensis</name>
    <dbReference type="NCBI Taxonomy" id="2567944"/>
    <lineage>
        <taxon>Bacteria</taxon>
        <taxon>Bacillati</taxon>
        <taxon>Bacillota</taxon>
        <taxon>Bacilli</taxon>
        <taxon>Bacillales</taxon>
        <taxon>Paenibacillaceae</taxon>
        <taxon>Paenibacillus</taxon>
    </lineage>
</organism>
<accession>A0ABU6GFG2</accession>
<dbReference type="CDD" id="cd02199">
    <property type="entry name" value="YjgF_YER057c_UK114_like_1"/>
    <property type="match status" value="1"/>
</dbReference>
<dbReference type="Proteomes" id="UP001344632">
    <property type="component" value="Unassembled WGS sequence"/>
</dbReference>
<sequence>MDNQAINRSEVQSTPEAQMISLGIELGQVRPLVGNYVTCVRTGNLLFTAGQGVDEYHGKLGRDLSVEEGYQAARQSMINLLKVVKAELGELGKVKRIVKILGFVNSTEDFTQQPKVMNGASDLLVAVFGDKGKHGRSAVGMAQLPNNTAIEIEMILEFED</sequence>
<dbReference type="SUPFAM" id="SSF55298">
    <property type="entry name" value="YjgF-like"/>
    <property type="match status" value="1"/>
</dbReference>
<feature type="domain" description="Endoribonuclease L-PSP/chorismate mutase-like" evidence="1">
    <location>
        <begin position="16"/>
        <end position="149"/>
    </location>
</feature>
<reference evidence="2 3" key="1">
    <citation type="submission" date="2023-03" db="EMBL/GenBank/DDBJ databases">
        <title>Bacillus Genome Sequencing.</title>
        <authorList>
            <person name="Dunlap C."/>
        </authorList>
    </citation>
    <scope>NUCLEOTIDE SEQUENCE [LARGE SCALE GENOMIC DNA]</scope>
    <source>
        <strain evidence="2 3">BD-525</strain>
    </source>
</reference>
<dbReference type="InterPro" id="IPR013813">
    <property type="entry name" value="Endoribo_LPSP/chorism_mut-like"/>
</dbReference>
<proteinExistence type="predicted"/>
<dbReference type="EMBL" id="JARLKZ010000002">
    <property type="protein sequence ID" value="MEC0238476.1"/>
    <property type="molecule type" value="Genomic_DNA"/>
</dbReference>
<dbReference type="InterPro" id="IPR035959">
    <property type="entry name" value="RutC-like_sf"/>
</dbReference>
<protein>
    <submittedName>
        <fullName evidence="2">RidA family protein</fullName>
    </submittedName>
</protein>